<keyword evidence="11" id="KW-1185">Reference proteome</keyword>
<evidence type="ECO:0000256" key="2">
    <source>
        <dbReference type="ARBA" id="ARBA00005992"/>
    </source>
</evidence>
<keyword evidence="8" id="KW-0732">Signal</keyword>
<keyword evidence="6 7" id="KW-0961">Cell wall biogenesis/degradation</keyword>
<comment type="pathway">
    <text evidence="1 7">Cell wall biogenesis; peptidoglycan biosynthesis.</text>
</comment>
<name>A0A1G8XZQ8_9RHOB</name>
<feature type="active site" description="Nucleophile" evidence="7">
    <location>
        <position position="139"/>
    </location>
</feature>
<dbReference type="PANTHER" id="PTHR36699:SF1">
    <property type="entry name" value="L,D-TRANSPEPTIDASE YAFK-RELATED"/>
    <property type="match status" value="1"/>
</dbReference>
<sequence>MGILRVVAAAALVLALTGCASKFKSYDGPEVTRIVVHKSARVMYLMHHDQVLTRHRIDLGFAPEGAKRAEGDGRTPEGRYYIDRRNPRSRYYLSLGISYPNARDIQVARAAGASPGGDIFIHGKASPFPWAREDWTWGCIAVTNREMRDIYAMVKLGTPIDIYP</sequence>
<dbReference type="PROSITE" id="PS51257">
    <property type="entry name" value="PROKAR_LIPOPROTEIN"/>
    <property type="match status" value="1"/>
</dbReference>
<evidence type="ECO:0000313" key="11">
    <source>
        <dbReference type="Proteomes" id="UP000199328"/>
    </source>
</evidence>
<proteinExistence type="inferred from homology"/>
<dbReference type="EMBL" id="FNFV01000001">
    <property type="protein sequence ID" value="SDJ95684.1"/>
    <property type="molecule type" value="Genomic_DNA"/>
</dbReference>
<feature type="chain" id="PRO_5011770239" evidence="8">
    <location>
        <begin position="21"/>
        <end position="164"/>
    </location>
</feature>
<dbReference type="PANTHER" id="PTHR36699">
    <property type="entry name" value="LD-TRANSPEPTIDASE"/>
    <property type="match status" value="1"/>
</dbReference>
<gene>
    <name evidence="10" type="ORF">SAMN05216257_101117</name>
</gene>
<dbReference type="PROSITE" id="PS52029">
    <property type="entry name" value="LD_TPASE"/>
    <property type="match status" value="1"/>
</dbReference>
<dbReference type="UniPathway" id="UPA00219"/>
<evidence type="ECO:0000313" key="10">
    <source>
        <dbReference type="EMBL" id="SDJ95684.1"/>
    </source>
</evidence>
<dbReference type="GO" id="GO:0009252">
    <property type="term" value="P:peptidoglycan biosynthetic process"/>
    <property type="evidence" value="ECO:0007669"/>
    <property type="project" value="UniProtKB-UniPathway"/>
</dbReference>
<dbReference type="GO" id="GO:0016740">
    <property type="term" value="F:transferase activity"/>
    <property type="evidence" value="ECO:0007669"/>
    <property type="project" value="UniProtKB-KW"/>
</dbReference>
<keyword evidence="4 7" id="KW-0133">Cell shape</keyword>
<dbReference type="GO" id="GO:0008360">
    <property type="term" value="P:regulation of cell shape"/>
    <property type="evidence" value="ECO:0007669"/>
    <property type="project" value="UniProtKB-UniRule"/>
</dbReference>
<dbReference type="RefSeq" id="WP_092497145.1">
    <property type="nucleotide sequence ID" value="NZ_FNFV01000001.1"/>
</dbReference>
<dbReference type="STRING" id="990712.SAMN05216257_101117"/>
<dbReference type="CDD" id="cd16913">
    <property type="entry name" value="YkuD_like"/>
    <property type="match status" value="1"/>
</dbReference>
<comment type="similarity">
    <text evidence="2">Belongs to the YkuD family.</text>
</comment>
<dbReference type="GO" id="GO:0071555">
    <property type="term" value="P:cell wall organization"/>
    <property type="evidence" value="ECO:0007669"/>
    <property type="project" value="UniProtKB-UniRule"/>
</dbReference>
<protein>
    <submittedName>
        <fullName evidence="10">L,D-transpeptidase catalytic domain</fullName>
    </submittedName>
</protein>
<dbReference type="Pfam" id="PF03734">
    <property type="entry name" value="YkuD"/>
    <property type="match status" value="1"/>
</dbReference>
<evidence type="ECO:0000256" key="7">
    <source>
        <dbReference type="PROSITE-ProRule" id="PRU01373"/>
    </source>
</evidence>
<feature type="active site" description="Proton donor/acceptor" evidence="7">
    <location>
        <position position="122"/>
    </location>
</feature>
<dbReference type="Proteomes" id="UP000199328">
    <property type="component" value="Unassembled WGS sequence"/>
</dbReference>
<evidence type="ECO:0000256" key="4">
    <source>
        <dbReference type="ARBA" id="ARBA00022960"/>
    </source>
</evidence>
<keyword evidence="3" id="KW-0808">Transferase</keyword>
<evidence type="ECO:0000259" key="9">
    <source>
        <dbReference type="PROSITE" id="PS52029"/>
    </source>
</evidence>
<feature type="signal peptide" evidence="8">
    <location>
        <begin position="1"/>
        <end position="20"/>
    </location>
</feature>
<dbReference type="GO" id="GO:0004180">
    <property type="term" value="F:carboxypeptidase activity"/>
    <property type="evidence" value="ECO:0007669"/>
    <property type="project" value="UniProtKB-ARBA"/>
</dbReference>
<dbReference type="InterPro" id="IPR005490">
    <property type="entry name" value="LD_TPept_cat_dom"/>
</dbReference>
<reference evidence="11" key="1">
    <citation type="submission" date="2016-10" db="EMBL/GenBank/DDBJ databases">
        <authorList>
            <person name="Varghese N."/>
            <person name="Submissions S."/>
        </authorList>
    </citation>
    <scope>NUCLEOTIDE SEQUENCE [LARGE SCALE GENOMIC DNA]</scope>
    <source>
        <strain evidence="11">CGMCC 1.10789</strain>
    </source>
</reference>
<evidence type="ECO:0000256" key="5">
    <source>
        <dbReference type="ARBA" id="ARBA00022984"/>
    </source>
</evidence>
<organism evidence="10 11">
    <name type="scientific">Meinhardsimonia xiamenensis</name>
    <dbReference type="NCBI Taxonomy" id="990712"/>
    <lineage>
        <taxon>Bacteria</taxon>
        <taxon>Pseudomonadati</taxon>
        <taxon>Pseudomonadota</taxon>
        <taxon>Alphaproteobacteria</taxon>
        <taxon>Rhodobacterales</taxon>
        <taxon>Paracoccaceae</taxon>
        <taxon>Meinhardsimonia</taxon>
    </lineage>
</organism>
<dbReference type="SUPFAM" id="SSF141523">
    <property type="entry name" value="L,D-transpeptidase catalytic domain-like"/>
    <property type="match status" value="1"/>
</dbReference>
<accession>A0A1G8XZQ8</accession>
<evidence type="ECO:0000256" key="8">
    <source>
        <dbReference type="SAM" id="SignalP"/>
    </source>
</evidence>
<evidence type="ECO:0000256" key="6">
    <source>
        <dbReference type="ARBA" id="ARBA00023316"/>
    </source>
</evidence>
<dbReference type="InterPro" id="IPR038063">
    <property type="entry name" value="Transpep_catalytic_dom"/>
</dbReference>
<evidence type="ECO:0000256" key="3">
    <source>
        <dbReference type="ARBA" id="ARBA00022679"/>
    </source>
</evidence>
<dbReference type="OrthoDB" id="9809748at2"/>
<feature type="domain" description="L,D-TPase catalytic" evidence="9">
    <location>
        <begin position="32"/>
        <end position="163"/>
    </location>
</feature>
<dbReference type="Gene3D" id="2.40.440.10">
    <property type="entry name" value="L,D-transpeptidase catalytic domain-like"/>
    <property type="match status" value="1"/>
</dbReference>
<keyword evidence="5 7" id="KW-0573">Peptidoglycan synthesis</keyword>
<evidence type="ECO:0000256" key="1">
    <source>
        <dbReference type="ARBA" id="ARBA00004752"/>
    </source>
</evidence>
<dbReference type="AlphaFoldDB" id="A0A1G8XZQ8"/>